<dbReference type="RefSeq" id="WP_208832227.1">
    <property type="nucleotide sequence ID" value="NZ_CP072110.1"/>
</dbReference>
<dbReference type="InterPro" id="IPR018642">
    <property type="entry name" value="DUF2066"/>
</dbReference>
<evidence type="ECO:0000256" key="1">
    <source>
        <dbReference type="SAM" id="SignalP"/>
    </source>
</evidence>
<feature type="chain" id="PRO_5037777379" evidence="1">
    <location>
        <begin position="24"/>
        <end position="389"/>
    </location>
</feature>
<proteinExistence type="predicted"/>
<evidence type="ECO:0000313" key="3">
    <source>
        <dbReference type="Proteomes" id="UP000682739"/>
    </source>
</evidence>
<name>A0A975DBN0_9GAMM</name>
<dbReference type="Proteomes" id="UP000682739">
    <property type="component" value="Chromosome"/>
</dbReference>
<sequence length="389" mass="44815">MTHPIIKLLLTVVVILISTSAPAVEVENLYRGKILVTDKTQKTRVKAHRWAIEQVLTKVTGSRDILEDKTVQYEIRVRTANYIKSFSFVTDEQDRTFLVDEFDQTKIDQLIRKVNGAIWGQRRPLTSIWLVLEEGNRRQIVTQDNFPQLAEVLNQSAENRGVPVVIPTMDKQRQERIYVSDVWARFDRVVAKESQQLGAEHFVMARLRYVDSLNEPEYKTGWLLDYQLFSSNQFLNEGSFNTDQFTSLRELINSLGDYFAKQYAIDNAQVQQDEVVLTISGINSMLDLKRVETQVNSLPPVKKSYLTAYKSGQITFKLWLSGQTLDVIKALELLPNFNQLENPVKEVQPNLSVEERLDRLTNEYIGNLDDQANKAETKNTILHYQWVGA</sequence>
<gene>
    <name evidence="2" type="ORF">J1N51_01410</name>
</gene>
<feature type="signal peptide" evidence="1">
    <location>
        <begin position="1"/>
        <end position="23"/>
    </location>
</feature>
<protein>
    <submittedName>
        <fullName evidence="2">DUF2066 domain-containing protein</fullName>
    </submittedName>
</protein>
<dbReference type="Pfam" id="PF09839">
    <property type="entry name" value="DUF2066"/>
    <property type="match status" value="1"/>
</dbReference>
<keyword evidence="3" id="KW-1185">Reference proteome</keyword>
<organism evidence="2 3">
    <name type="scientific">Psychrosphaera ytuae</name>
    <dbReference type="NCBI Taxonomy" id="2820710"/>
    <lineage>
        <taxon>Bacteria</taxon>
        <taxon>Pseudomonadati</taxon>
        <taxon>Pseudomonadota</taxon>
        <taxon>Gammaproteobacteria</taxon>
        <taxon>Alteromonadales</taxon>
        <taxon>Pseudoalteromonadaceae</taxon>
        <taxon>Psychrosphaera</taxon>
    </lineage>
</organism>
<dbReference type="KEGG" id="psym:J1N51_01410"/>
<accession>A0A975DBN0</accession>
<keyword evidence="1" id="KW-0732">Signal</keyword>
<dbReference type="EMBL" id="CP072110">
    <property type="protein sequence ID" value="QTH64172.1"/>
    <property type="molecule type" value="Genomic_DNA"/>
</dbReference>
<reference evidence="2" key="1">
    <citation type="submission" date="2021-03" db="EMBL/GenBank/DDBJ databases">
        <title>Description of Psychrosphaera ytuae sp. nov. isolated from deep sea sediment of South China Sea.</title>
        <authorList>
            <person name="Zhang J."/>
            <person name="Xu X.-D."/>
        </authorList>
    </citation>
    <scope>NUCLEOTIDE SEQUENCE</scope>
    <source>
        <strain evidence="2">MTZ26</strain>
    </source>
</reference>
<evidence type="ECO:0000313" key="2">
    <source>
        <dbReference type="EMBL" id="QTH64172.1"/>
    </source>
</evidence>
<dbReference type="AlphaFoldDB" id="A0A975DBN0"/>